<dbReference type="Ensembl" id="ENSCPRT00005010920.1">
    <property type="protein sequence ID" value="ENSCPRP00005009287.1"/>
    <property type="gene ID" value="ENSCPRG00005006588.1"/>
</dbReference>
<dbReference type="PANTHER" id="PTHR23359">
    <property type="entry name" value="NUCLEOTIDE KINASE"/>
    <property type="match status" value="1"/>
</dbReference>
<evidence type="ECO:0000256" key="1">
    <source>
        <dbReference type="ARBA" id="ARBA00007220"/>
    </source>
</evidence>
<comment type="similarity">
    <text evidence="1 5">Belongs to the adenylate kinase family.</text>
</comment>
<dbReference type="Gene3D" id="3.40.50.300">
    <property type="entry name" value="P-loop containing nucleotide triphosphate hydrolases"/>
    <property type="match status" value="2"/>
</dbReference>
<evidence type="ECO:0000256" key="5">
    <source>
        <dbReference type="RuleBase" id="RU003330"/>
    </source>
</evidence>
<evidence type="ECO:0000256" key="4">
    <source>
        <dbReference type="ARBA" id="ARBA00022777"/>
    </source>
</evidence>
<name>A0A7M4EG34_CROPO</name>
<dbReference type="AlphaFoldDB" id="A0A7M4EG34"/>
<evidence type="ECO:0000256" key="3">
    <source>
        <dbReference type="ARBA" id="ARBA00022741"/>
    </source>
</evidence>
<dbReference type="HAMAP" id="MF_00235">
    <property type="entry name" value="Adenylate_kinase_Adk"/>
    <property type="match status" value="1"/>
</dbReference>
<protein>
    <submittedName>
        <fullName evidence="6">Adenylate kinase 8</fullName>
    </submittedName>
</protein>
<dbReference type="InterPro" id="IPR000850">
    <property type="entry name" value="Adenylat/UMP-CMP_kin"/>
</dbReference>
<dbReference type="Pfam" id="PF00406">
    <property type="entry name" value="ADK"/>
    <property type="match status" value="2"/>
</dbReference>
<keyword evidence="7" id="KW-1185">Reference proteome</keyword>
<dbReference type="Gene3D" id="1.20.890.10">
    <property type="entry name" value="cAMP-dependent protein kinase regulatory subunit, dimerization-anchoring domain"/>
    <property type="match status" value="1"/>
</dbReference>
<reference evidence="6" key="1">
    <citation type="submission" date="2025-08" db="UniProtKB">
        <authorList>
            <consortium name="Ensembl"/>
        </authorList>
    </citation>
    <scope>IDENTIFICATION</scope>
</reference>
<dbReference type="CDD" id="cd22979">
    <property type="entry name" value="DD_AK8"/>
    <property type="match status" value="1"/>
</dbReference>
<keyword evidence="4 5" id="KW-0418">Kinase</keyword>
<proteinExistence type="inferred from homology"/>
<dbReference type="SUPFAM" id="SSF47391">
    <property type="entry name" value="Dimerization-anchoring domain of cAMP-dependent PK regulatory subunit"/>
    <property type="match status" value="1"/>
</dbReference>
<gene>
    <name evidence="6" type="primary">AK8</name>
</gene>
<dbReference type="GO" id="GO:0005524">
    <property type="term" value="F:ATP binding"/>
    <property type="evidence" value="ECO:0007669"/>
    <property type="project" value="InterPro"/>
</dbReference>
<evidence type="ECO:0000313" key="6">
    <source>
        <dbReference type="Ensembl" id="ENSCPRP00005009287.1"/>
    </source>
</evidence>
<dbReference type="Proteomes" id="UP000594220">
    <property type="component" value="Unplaced"/>
</dbReference>
<evidence type="ECO:0000256" key="2">
    <source>
        <dbReference type="ARBA" id="ARBA00022679"/>
    </source>
</evidence>
<evidence type="ECO:0000313" key="7">
    <source>
        <dbReference type="Proteomes" id="UP000594220"/>
    </source>
</evidence>
<organism evidence="6 7">
    <name type="scientific">Crocodylus porosus</name>
    <name type="common">Saltwater crocodile</name>
    <name type="synonym">Estuarine crocodile</name>
    <dbReference type="NCBI Taxonomy" id="8502"/>
    <lineage>
        <taxon>Eukaryota</taxon>
        <taxon>Metazoa</taxon>
        <taxon>Chordata</taxon>
        <taxon>Craniata</taxon>
        <taxon>Vertebrata</taxon>
        <taxon>Euteleostomi</taxon>
        <taxon>Archelosauria</taxon>
        <taxon>Archosauria</taxon>
        <taxon>Crocodylia</taxon>
        <taxon>Longirostres</taxon>
        <taxon>Crocodylidae</taxon>
        <taxon>Crocodylus</taxon>
    </lineage>
</organism>
<dbReference type="SUPFAM" id="SSF57774">
    <property type="entry name" value="Microbial and mitochondrial ADK, insert 'zinc finger' domain"/>
    <property type="match status" value="2"/>
</dbReference>
<dbReference type="GeneTree" id="ENSGT00940000164784"/>
<accession>A0A7M4EG34</accession>
<sequence>MDATARPLRVPPEMGPYAEKHGLFQLLQNMVEKLLIHKPDDPIEFMITHLKQDNDDGKVYGKCCNSDVLQLIPRICIVGPPASGKTTIAMWLCKQLDAIRVSPETLLLEELLELTKEARAYKEREQEIPNALWTNLIQERLSNVDCIKRGWVLEGFPENREQAWMLQSAGIAPRHVVVLYAPDVVLIERNLGKRVDPFTEEVYHTTFDWPSDPLVQQRLVEPEGVSEQETSKKLLDYHRNFPGIFQTFHKILKSINADQPCADVFSQALAYVQTRHRSAAPFTPRILFCGPPGSGKSLQAALIAQKYSIVNICCGQLLKEAVADKTKLGELVKPYFDNGCPVPDNIVLKILADRLNRLDCMTSGWVLHGFPRDLDQAEQLERIRMIPNRVFFLNLPYESILERLAQRRIDPATGERYHITYKPAPSPDIQARLRQNPKDLEGKIEMHLEIYYRNIKDLEEFYENAFSVNADQDPHVVFEYIESCIIKPLPQKS</sequence>
<dbReference type="PRINTS" id="PR00094">
    <property type="entry name" value="ADENYLTKNASE"/>
</dbReference>
<keyword evidence="3" id="KW-0547">Nucleotide-binding</keyword>
<dbReference type="SUPFAM" id="SSF52540">
    <property type="entry name" value="P-loop containing nucleoside triphosphate hydrolases"/>
    <property type="match status" value="2"/>
</dbReference>
<dbReference type="GO" id="GO:0004017">
    <property type="term" value="F:AMP kinase activity"/>
    <property type="evidence" value="ECO:0007669"/>
    <property type="project" value="InterPro"/>
</dbReference>
<dbReference type="CDD" id="cd01428">
    <property type="entry name" value="ADK"/>
    <property type="match status" value="2"/>
</dbReference>
<reference evidence="6" key="2">
    <citation type="submission" date="2025-09" db="UniProtKB">
        <authorList>
            <consortium name="Ensembl"/>
        </authorList>
    </citation>
    <scope>IDENTIFICATION</scope>
</reference>
<dbReference type="InterPro" id="IPR027417">
    <property type="entry name" value="P-loop_NTPase"/>
</dbReference>
<dbReference type="InterPro" id="IPR036193">
    <property type="entry name" value="ADK_active_lid_dom_sf"/>
</dbReference>
<dbReference type="OMA" id="DCIRRGW"/>
<keyword evidence="2 5" id="KW-0808">Transferase</keyword>